<dbReference type="InterPro" id="IPR011335">
    <property type="entry name" value="Restrct_endonuc-II-like"/>
</dbReference>
<proteinExistence type="predicted"/>
<dbReference type="SUPFAM" id="SSF52980">
    <property type="entry name" value="Restriction endonuclease-like"/>
    <property type="match status" value="1"/>
</dbReference>
<evidence type="ECO:0000313" key="2">
    <source>
        <dbReference type="Proteomes" id="UP000424080"/>
    </source>
</evidence>
<accession>A0A5S9HY64</accession>
<dbReference type="GO" id="GO:0004519">
    <property type="term" value="F:endonuclease activity"/>
    <property type="evidence" value="ECO:0007669"/>
    <property type="project" value="UniProtKB-KW"/>
</dbReference>
<keyword evidence="1" id="KW-0378">Hydrolase</keyword>
<reference evidence="1 2" key="1">
    <citation type="journal article" date="2019" name="Arch. Virol.">
        <title>A novel jumbo Tenacibaculum maritimum lytic phage with head-fiber-like appendages.</title>
        <authorList>
            <person name="Kawato Y."/>
            <person name="Istiqomah I."/>
            <person name="Gaafar A.Y."/>
            <person name="Hanaoka M."/>
            <person name="Ishimaru K."/>
            <person name="Yasuike M."/>
            <person name="Nishiki I."/>
            <person name="Nakamura Y."/>
            <person name="Fujiwara A."/>
            <person name="Nakai T."/>
        </authorList>
    </citation>
    <scope>NUCLEOTIDE SEQUENCE [LARGE SCALE GENOMIC DNA]</scope>
    <source>
        <strain evidence="1 2">PTm5</strain>
    </source>
</reference>
<name>A0A5S9HY64_9CAUD</name>
<dbReference type="Pfam" id="PF25680">
    <property type="entry name" value="Mom"/>
    <property type="match status" value="1"/>
</dbReference>
<dbReference type="Gene3D" id="3.40.960.10">
    <property type="entry name" value="VSR Endonuclease"/>
    <property type="match status" value="1"/>
</dbReference>
<keyword evidence="1" id="KW-0255">Endonuclease</keyword>
<dbReference type="Proteomes" id="UP000424080">
    <property type="component" value="Segment"/>
</dbReference>
<sequence length="543" mass="63254">MTNKEYIDKLQNRYGDKYDYSKVDFTSFRKSVVLVCNDTSEEIVVNSRTILTGGDKNNTKKHNNNNKIPSDFSLRLELMHDDKYEIISEYISFNKPVDVMCKNHGIFNSTPRKLLNNVHPCKACKVDKITKDFIELIEPKFGYKYDLSKVVYTKKNCDIILGCKEHGDFTINSRKVRVNKSTTELCPTCLNSNEIKTTKYKERFSKLYPDYDFSLFEFKDTNKNKGTVICKEHGKFEKRIDKLHYQGCPQCSMESMVSKSELEILEFIKENYTGNIIHSDRSIIPPLELDIYLPEINLAIEFDGLYWHSTAVQQDKKYHSNKTKQCSELGVQLIHIFEDEWLHKESIVKSRIINAIKQTPERIYARKCVIKEVTSTESMKFQKDNHIQGGVGSKYKLGLYYNDELVSLMTFGNLRVVNGSKSTPNTFELLRFCNKLNTTVIGGASRLLKHFIKIIKPTTIISYSDRRWSNGNLYKQLGFEYVHTSEPSYSYVINDTREHRFKYRKSNLVKQGHDPKLTEKQITESLGLYRIYDCGTDKWILNL</sequence>
<dbReference type="InterPro" id="IPR057895">
    <property type="entry name" value="Mom"/>
</dbReference>
<protein>
    <submittedName>
        <fullName evidence="1">Putative Hef-like homing endonuclease</fullName>
    </submittedName>
</protein>
<keyword evidence="1" id="KW-0540">Nuclease</keyword>
<dbReference type="CDD" id="cd22328">
    <property type="entry name" value="Hef-like"/>
    <property type="match status" value="1"/>
</dbReference>
<evidence type="ECO:0000313" key="1">
    <source>
        <dbReference type="EMBL" id="BBI91001.1"/>
    </source>
</evidence>
<organism evidence="1 2">
    <name type="scientific">Tenacibaculum phage PTm5</name>
    <dbReference type="NCBI Taxonomy" id="2547426"/>
    <lineage>
        <taxon>Viruses</taxon>
        <taxon>Duplodnaviria</taxon>
        <taxon>Heunggongvirae</taxon>
        <taxon>Uroviricota</taxon>
        <taxon>Caudoviricetes</taxon>
        <taxon>Shirahamavirus</taxon>
        <taxon>Shirahamavirus PTm1</taxon>
    </lineage>
</organism>
<dbReference type="EMBL" id="AP019525">
    <property type="protein sequence ID" value="BBI91001.1"/>
    <property type="molecule type" value="Genomic_DNA"/>
</dbReference>